<name>A0AAD5QVC2_PARTN</name>
<keyword evidence="2" id="KW-1185">Reference proteome</keyword>
<evidence type="ECO:0000313" key="1">
    <source>
        <dbReference type="EMBL" id="KAJ1360896.1"/>
    </source>
</evidence>
<gene>
    <name evidence="1" type="ORF">KIN20_020001</name>
</gene>
<proteinExistence type="predicted"/>
<dbReference type="AlphaFoldDB" id="A0AAD5QVC2"/>
<accession>A0AAD5QVC2</accession>
<sequence>MSVISENQNGTNFVILVHDKDRHNIANADRERHKRAEVNNPFLCSWPPVRASDAPSMSPTSDLIAYSLAYLVC</sequence>
<dbReference type="Proteomes" id="UP001196413">
    <property type="component" value="Unassembled WGS sequence"/>
</dbReference>
<evidence type="ECO:0000313" key="2">
    <source>
        <dbReference type="Proteomes" id="UP001196413"/>
    </source>
</evidence>
<dbReference type="EMBL" id="JAHQIW010004020">
    <property type="protein sequence ID" value="KAJ1360896.1"/>
    <property type="molecule type" value="Genomic_DNA"/>
</dbReference>
<protein>
    <submittedName>
        <fullName evidence="1">Uncharacterized protein</fullName>
    </submittedName>
</protein>
<organism evidence="1 2">
    <name type="scientific">Parelaphostrongylus tenuis</name>
    <name type="common">Meningeal worm</name>
    <dbReference type="NCBI Taxonomy" id="148309"/>
    <lineage>
        <taxon>Eukaryota</taxon>
        <taxon>Metazoa</taxon>
        <taxon>Ecdysozoa</taxon>
        <taxon>Nematoda</taxon>
        <taxon>Chromadorea</taxon>
        <taxon>Rhabditida</taxon>
        <taxon>Rhabditina</taxon>
        <taxon>Rhabditomorpha</taxon>
        <taxon>Strongyloidea</taxon>
        <taxon>Metastrongylidae</taxon>
        <taxon>Parelaphostrongylus</taxon>
    </lineage>
</organism>
<comment type="caution">
    <text evidence="1">The sequence shown here is derived from an EMBL/GenBank/DDBJ whole genome shotgun (WGS) entry which is preliminary data.</text>
</comment>
<reference evidence="1" key="1">
    <citation type="submission" date="2021-06" db="EMBL/GenBank/DDBJ databases">
        <title>Parelaphostrongylus tenuis whole genome reference sequence.</title>
        <authorList>
            <person name="Garwood T.J."/>
            <person name="Larsen P.A."/>
            <person name="Fountain-Jones N.M."/>
            <person name="Garbe J.R."/>
            <person name="Macchietto M.G."/>
            <person name="Kania S.A."/>
            <person name="Gerhold R.W."/>
            <person name="Richards J.E."/>
            <person name="Wolf T.M."/>
        </authorList>
    </citation>
    <scope>NUCLEOTIDE SEQUENCE</scope>
    <source>
        <strain evidence="1">MNPRO001-30</strain>
        <tissue evidence="1">Meninges</tissue>
    </source>
</reference>